<sequence length="343" mass="37067">MRVTWRQVTRWRAVRRLLTAPETDPVAVSRRLCGLHAQIASSPAAIAGVRGASGVGEAVGDGRLVRTWAMRGTLHLMPADELGLWTAALADKESRRRFPPSFARAHGVDGETLHAITASIGRVLGTEPLTRAVLAERVIADLGRPELAEPLTSSWGSVFKPAAARGLLVSGPDGTFVSPGPLDRPDTDTANQEILLRFLRAHGPADADDVGRWWGERATPAKRRLRRAPVEPVDVEGWRAWVAAEDADELAATPSDGEHPGDGPFLLPAFDPWVIAPISHRRRAVPEVRATEVSRTAGWISPVLVLDGRVAGVWEPDGDTAVVRPFGPVPRSRVEALRAVRWG</sequence>
<dbReference type="Proteomes" id="UP000198967">
    <property type="component" value="Unassembled WGS sequence"/>
</dbReference>
<gene>
    <name evidence="1" type="ORF">SAMN05216377_103378</name>
</gene>
<evidence type="ECO:0000313" key="1">
    <source>
        <dbReference type="EMBL" id="SDF15105.1"/>
    </source>
</evidence>
<keyword evidence="1" id="KW-0238">DNA-binding</keyword>
<keyword evidence="2" id="KW-1185">Reference proteome</keyword>
<dbReference type="AlphaFoldDB" id="A0A1G7IR69"/>
<protein>
    <submittedName>
        <fullName evidence="1">Winged helix DNA-binding domain-containing protein</fullName>
    </submittedName>
</protein>
<name>A0A1G7IR69_PSEOR</name>
<dbReference type="STRING" id="366584.SAMN05216377_103378"/>
<dbReference type="GO" id="GO:0003677">
    <property type="term" value="F:DNA binding"/>
    <property type="evidence" value="ECO:0007669"/>
    <property type="project" value="UniProtKB-KW"/>
</dbReference>
<dbReference type="EMBL" id="FNBE01000003">
    <property type="protein sequence ID" value="SDF15105.1"/>
    <property type="molecule type" value="Genomic_DNA"/>
</dbReference>
<accession>A0A1G7IR69</accession>
<dbReference type="RefSeq" id="WP_093078413.1">
    <property type="nucleotide sequence ID" value="NZ_FNBE01000003.1"/>
</dbReference>
<dbReference type="InterPro" id="IPR009351">
    <property type="entry name" value="AlkZ-like"/>
</dbReference>
<reference evidence="1 2" key="1">
    <citation type="submission" date="2016-10" db="EMBL/GenBank/DDBJ databases">
        <authorList>
            <person name="de Groot N.N."/>
        </authorList>
    </citation>
    <scope>NUCLEOTIDE SEQUENCE [LARGE SCALE GENOMIC DNA]</scope>
    <source>
        <strain evidence="1 2">CGMCC 4.3143</strain>
    </source>
</reference>
<organism evidence="1 2">
    <name type="scientific">Pseudonocardia oroxyli</name>
    <dbReference type="NCBI Taxonomy" id="366584"/>
    <lineage>
        <taxon>Bacteria</taxon>
        <taxon>Bacillati</taxon>
        <taxon>Actinomycetota</taxon>
        <taxon>Actinomycetes</taxon>
        <taxon>Pseudonocardiales</taxon>
        <taxon>Pseudonocardiaceae</taxon>
        <taxon>Pseudonocardia</taxon>
    </lineage>
</organism>
<dbReference type="PANTHER" id="PTHR38479">
    <property type="entry name" value="LMO0824 PROTEIN"/>
    <property type="match status" value="1"/>
</dbReference>
<proteinExistence type="predicted"/>
<dbReference type="Pfam" id="PF06224">
    <property type="entry name" value="AlkZ-like"/>
    <property type="match status" value="1"/>
</dbReference>
<evidence type="ECO:0000313" key="2">
    <source>
        <dbReference type="Proteomes" id="UP000198967"/>
    </source>
</evidence>
<dbReference type="OrthoDB" id="9148135at2"/>
<dbReference type="PANTHER" id="PTHR38479:SF2">
    <property type="entry name" value="WINGED HELIX DNA-BINDING DOMAIN-CONTAINING PROTEIN"/>
    <property type="match status" value="1"/>
</dbReference>